<protein>
    <submittedName>
        <fullName evidence="4">F-box domain-containing protein</fullName>
    </submittedName>
</protein>
<accession>A0A914WY32</accession>
<dbReference type="AlphaFoldDB" id="A0A914WY32"/>
<dbReference type="Gene3D" id="3.80.10.10">
    <property type="entry name" value="Ribonuclease Inhibitor"/>
    <property type="match status" value="1"/>
</dbReference>
<feature type="domain" description="F-box" evidence="2">
    <location>
        <begin position="93"/>
        <end position="128"/>
    </location>
</feature>
<evidence type="ECO:0000256" key="1">
    <source>
        <dbReference type="SAM" id="MobiDB-lite"/>
    </source>
</evidence>
<evidence type="ECO:0000313" key="4">
    <source>
        <dbReference type="WBParaSite" id="PSAMB.scaffold5536size11458.g26876.t1"/>
    </source>
</evidence>
<dbReference type="SUPFAM" id="SSF81383">
    <property type="entry name" value="F-box domain"/>
    <property type="match status" value="1"/>
</dbReference>
<evidence type="ECO:0000313" key="3">
    <source>
        <dbReference type="Proteomes" id="UP000887566"/>
    </source>
</evidence>
<evidence type="ECO:0000259" key="2">
    <source>
        <dbReference type="Pfam" id="PF00646"/>
    </source>
</evidence>
<dbReference type="Pfam" id="PF00646">
    <property type="entry name" value="F-box"/>
    <property type="match status" value="1"/>
</dbReference>
<dbReference type="InterPro" id="IPR036047">
    <property type="entry name" value="F-box-like_dom_sf"/>
</dbReference>
<dbReference type="InterPro" id="IPR001810">
    <property type="entry name" value="F-box_dom"/>
</dbReference>
<feature type="region of interest" description="Disordered" evidence="1">
    <location>
        <begin position="71"/>
        <end position="91"/>
    </location>
</feature>
<reference evidence="4" key="1">
    <citation type="submission" date="2022-11" db="UniProtKB">
        <authorList>
            <consortium name="WormBaseParasite"/>
        </authorList>
    </citation>
    <scope>IDENTIFICATION</scope>
</reference>
<dbReference type="CDD" id="cd09917">
    <property type="entry name" value="F-box_SF"/>
    <property type="match status" value="1"/>
</dbReference>
<keyword evidence="3" id="KW-1185">Reference proteome</keyword>
<name>A0A914WY32_9BILA</name>
<dbReference type="InterPro" id="IPR032675">
    <property type="entry name" value="LRR_dom_sf"/>
</dbReference>
<dbReference type="Proteomes" id="UP000887566">
    <property type="component" value="Unplaced"/>
</dbReference>
<organism evidence="3 4">
    <name type="scientific">Plectus sambesii</name>
    <dbReference type="NCBI Taxonomy" id="2011161"/>
    <lineage>
        <taxon>Eukaryota</taxon>
        <taxon>Metazoa</taxon>
        <taxon>Ecdysozoa</taxon>
        <taxon>Nematoda</taxon>
        <taxon>Chromadorea</taxon>
        <taxon>Plectida</taxon>
        <taxon>Plectina</taxon>
        <taxon>Plectoidea</taxon>
        <taxon>Plectidae</taxon>
        <taxon>Plectus</taxon>
    </lineage>
</organism>
<proteinExistence type="predicted"/>
<sequence length="356" mass="40303">MSVQAYQTAFSIWLDANRSRFSGRLGGDTNLGKTARVEWMKMSEEDKNMWRKKANISAKCLRGRLKKVKRKVKRKGITKKNPSESIDPSDALSSLPPSILVRHILQRVSPAQYAQLHLVSRRFHHLLSNYADELPKRDLKFIAFKIPKDDEFTCAGKLAGNCKNLNDSRQAKEAPLMALAITGYLRHQKLIGECCMNGVTEGQLKELLSHCSSRLEYLAVGRHADIGLGIITDALIASIVVKGCLRRFSFSQPVGLTDLTLDHFPLGDNFYLILHQERITPSGVYRFIQRFRKEQKKWGGDLKVCTSLEKPLRDLITPDEIGECENLCGEKATEWIFFANPGNRFPLKLHLGFESC</sequence>
<dbReference type="WBParaSite" id="PSAMB.scaffold5536size11458.g26876.t1">
    <property type="protein sequence ID" value="PSAMB.scaffold5536size11458.g26876.t1"/>
    <property type="gene ID" value="PSAMB.scaffold5536size11458.g26876"/>
</dbReference>